<dbReference type="KEGG" id="vpd:VAPA_1c32740"/>
<proteinExistence type="predicted"/>
<organism evidence="1 2">
    <name type="scientific">Variovorax paradoxus B4</name>
    <dbReference type="NCBI Taxonomy" id="1246301"/>
    <lineage>
        <taxon>Bacteria</taxon>
        <taxon>Pseudomonadati</taxon>
        <taxon>Pseudomonadota</taxon>
        <taxon>Betaproteobacteria</taxon>
        <taxon>Burkholderiales</taxon>
        <taxon>Comamonadaceae</taxon>
        <taxon>Variovorax</taxon>
    </lineage>
</organism>
<accession>T1XDY5</accession>
<evidence type="ECO:0000313" key="2">
    <source>
        <dbReference type="Proteomes" id="UP000016223"/>
    </source>
</evidence>
<dbReference type="AlphaFoldDB" id="T1XDY5"/>
<dbReference type="EMBL" id="CP003911">
    <property type="protein sequence ID" value="AGU50360.1"/>
    <property type="molecule type" value="Genomic_DNA"/>
</dbReference>
<sequence>MPQYCVNRNPQLNGDHEVHADGCIYWPHPQNVQPLGFHFSCAPAVQAARAYFYQVNGCRTCSPPCHTQ</sequence>
<reference evidence="1 2" key="1">
    <citation type="submission" date="2012-10" db="EMBL/GenBank/DDBJ databases">
        <title>Genome sequence of Variovorax paradoxus B4.</title>
        <authorList>
            <person name="Schuldes J."/>
            <person name="Brandt U."/>
            <person name="Hiessl S."/>
            <person name="Wuebbeler J.H."/>
            <person name="Thuermer A."/>
            <person name="Steinbuechel A."/>
            <person name="Daniel R."/>
        </authorList>
    </citation>
    <scope>NUCLEOTIDE SEQUENCE [LARGE SCALE GENOMIC DNA]</scope>
    <source>
        <strain evidence="1 2">B4</strain>
    </source>
</reference>
<protein>
    <submittedName>
        <fullName evidence="1">Uncharacterized protein</fullName>
    </submittedName>
</protein>
<evidence type="ECO:0000313" key="1">
    <source>
        <dbReference type="EMBL" id="AGU50360.1"/>
    </source>
</evidence>
<gene>
    <name evidence="1" type="ORF">VAPA_1c32740</name>
</gene>
<dbReference type="Proteomes" id="UP000016223">
    <property type="component" value="Chromosome 1"/>
</dbReference>
<name>T1XDY5_VARPD</name>
<dbReference type="HOGENOM" id="CLU_191482_0_0_4"/>